<evidence type="ECO:0000313" key="3">
    <source>
        <dbReference type="EMBL" id="SVC01725.1"/>
    </source>
</evidence>
<dbReference type="GO" id="GO:0016628">
    <property type="term" value="F:oxidoreductase activity, acting on the CH-CH group of donors, NAD or NADP as acceptor"/>
    <property type="evidence" value="ECO:0007669"/>
    <property type="project" value="InterPro"/>
</dbReference>
<dbReference type="CDD" id="cd05288">
    <property type="entry name" value="PGDH"/>
    <property type="match status" value="1"/>
</dbReference>
<dbReference type="Pfam" id="PF16884">
    <property type="entry name" value="ADH_N_2"/>
    <property type="match status" value="1"/>
</dbReference>
<dbReference type="Gene3D" id="3.90.180.10">
    <property type="entry name" value="Medium-chain alcohol dehydrogenases, catalytic domain"/>
    <property type="match status" value="1"/>
</dbReference>
<dbReference type="PANTHER" id="PTHR43205">
    <property type="entry name" value="PROSTAGLANDIN REDUCTASE"/>
    <property type="match status" value="1"/>
</dbReference>
<dbReference type="InterPro" id="IPR041694">
    <property type="entry name" value="ADH_N_2"/>
</dbReference>
<dbReference type="InterPro" id="IPR036291">
    <property type="entry name" value="NAD(P)-bd_dom_sf"/>
</dbReference>
<protein>
    <recommendedName>
        <fullName evidence="2">Enoyl reductase (ER) domain-containing protein</fullName>
    </recommendedName>
</protein>
<dbReference type="SMART" id="SM00829">
    <property type="entry name" value="PKS_ER"/>
    <property type="match status" value="1"/>
</dbReference>
<keyword evidence="1" id="KW-0560">Oxidoreductase</keyword>
<reference evidence="3" key="1">
    <citation type="submission" date="2018-05" db="EMBL/GenBank/DDBJ databases">
        <authorList>
            <person name="Lanie J.A."/>
            <person name="Ng W.-L."/>
            <person name="Kazmierczak K.M."/>
            <person name="Andrzejewski T.M."/>
            <person name="Davidsen T.M."/>
            <person name="Wayne K.J."/>
            <person name="Tettelin H."/>
            <person name="Glass J.I."/>
            <person name="Rusch D."/>
            <person name="Podicherti R."/>
            <person name="Tsui H.-C.T."/>
            <person name="Winkler M.E."/>
        </authorList>
    </citation>
    <scope>NUCLEOTIDE SEQUENCE</scope>
</reference>
<dbReference type="InterPro" id="IPR045010">
    <property type="entry name" value="MDR_fam"/>
</dbReference>
<sequence length="335" mass="37828">MTELSRYIALKEYIPLGKPNISQFELKENTISLDNDDDVMVLNQWISVDPYMRARMTERKNYKPPFEIGKPMEGSCIGQVIDSKSKEFQKGDIVSSEKGWRDKFVTNYTNLKKINPINVPNQTYLGPLGFTGHTAYIGLFRIGELKKNQTVLVSSAGGSVGSTVCQIAKIMGCKVIASTGSDEKIEWLKNELGVDHAFNYKKVDNLVLHLKSLSPEGYDLYFDNVGGDFLEAAIFRMKNYGRIVICGRISQMNATSPGEGLKNMAHVLVKRLTIKGFLIFDHGDDYEDFENDMKQWITNKQMKWRETVVEGLENAPQAFIDLLDGKNIGKMIVKI</sequence>
<dbReference type="InterPro" id="IPR011032">
    <property type="entry name" value="GroES-like_sf"/>
</dbReference>
<evidence type="ECO:0000256" key="1">
    <source>
        <dbReference type="ARBA" id="ARBA00023002"/>
    </source>
</evidence>
<dbReference type="Pfam" id="PF00107">
    <property type="entry name" value="ADH_zinc_N"/>
    <property type="match status" value="1"/>
</dbReference>
<dbReference type="FunFam" id="3.40.50.720:FF:000121">
    <property type="entry name" value="Prostaglandin reductase 2"/>
    <property type="match status" value="1"/>
</dbReference>
<dbReference type="SUPFAM" id="SSF51735">
    <property type="entry name" value="NAD(P)-binding Rossmann-fold domains"/>
    <property type="match status" value="1"/>
</dbReference>
<dbReference type="PANTHER" id="PTHR43205:SF7">
    <property type="entry name" value="PROSTAGLANDIN REDUCTASE 1"/>
    <property type="match status" value="1"/>
</dbReference>
<dbReference type="SUPFAM" id="SSF50129">
    <property type="entry name" value="GroES-like"/>
    <property type="match status" value="2"/>
</dbReference>
<organism evidence="3">
    <name type="scientific">marine metagenome</name>
    <dbReference type="NCBI Taxonomy" id="408172"/>
    <lineage>
        <taxon>unclassified sequences</taxon>
        <taxon>metagenomes</taxon>
        <taxon>ecological metagenomes</taxon>
    </lineage>
</organism>
<gene>
    <name evidence="3" type="ORF">METZ01_LOCUS254579</name>
</gene>
<dbReference type="InterPro" id="IPR020843">
    <property type="entry name" value="ER"/>
</dbReference>
<dbReference type="AlphaFoldDB" id="A0A382IQU3"/>
<name>A0A382IQU3_9ZZZZ</name>
<feature type="domain" description="Enoyl reductase (ER)" evidence="2">
    <location>
        <begin position="2"/>
        <end position="333"/>
    </location>
</feature>
<proteinExistence type="predicted"/>
<dbReference type="EMBL" id="UINC01068824">
    <property type="protein sequence ID" value="SVC01725.1"/>
    <property type="molecule type" value="Genomic_DNA"/>
</dbReference>
<dbReference type="Gene3D" id="3.40.50.720">
    <property type="entry name" value="NAD(P)-binding Rossmann-like Domain"/>
    <property type="match status" value="1"/>
</dbReference>
<evidence type="ECO:0000259" key="2">
    <source>
        <dbReference type="SMART" id="SM00829"/>
    </source>
</evidence>
<accession>A0A382IQU3</accession>
<dbReference type="InterPro" id="IPR013149">
    <property type="entry name" value="ADH-like_C"/>
</dbReference>